<organism evidence="1 2">
    <name type="scientific">Haemophilus influenzae</name>
    <dbReference type="NCBI Taxonomy" id="727"/>
    <lineage>
        <taxon>Bacteria</taxon>
        <taxon>Pseudomonadati</taxon>
        <taxon>Pseudomonadota</taxon>
        <taxon>Gammaproteobacteria</taxon>
        <taxon>Pasteurellales</taxon>
        <taxon>Pasteurellaceae</taxon>
        <taxon>Haemophilus</taxon>
    </lineage>
</organism>
<protein>
    <submittedName>
        <fullName evidence="1">Uncharacterized protein</fullName>
    </submittedName>
</protein>
<dbReference type="AlphaFoldDB" id="A0AAX3IRQ3"/>
<dbReference type="Proteomes" id="UP000658741">
    <property type="component" value="Unassembled WGS sequence"/>
</dbReference>
<evidence type="ECO:0000313" key="1">
    <source>
        <dbReference type="EMBL" id="VTX58945.1"/>
    </source>
</evidence>
<gene>
    <name evidence="1" type="ORF">CAGEJMGA_00764</name>
</gene>
<accession>A0AAX3IRQ3</accession>
<name>A0AAX3IRQ3_HAEIF</name>
<dbReference type="RefSeq" id="WP_239650990.1">
    <property type="nucleotide sequence ID" value="NZ_CABFLD010000033.1"/>
</dbReference>
<dbReference type="EMBL" id="CABFLD010000033">
    <property type="protein sequence ID" value="VTX58945.1"/>
    <property type="molecule type" value="Genomic_DNA"/>
</dbReference>
<evidence type="ECO:0000313" key="2">
    <source>
        <dbReference type="Proteomes" id="UP000658741"/>
    </source>
</evidence>
<reference evidence="1" key="1">
    <citation type="submission" date="2019-05" db="EMBL/GenBank/DDBJ databases">
        <authorList>
            <person name="Hibberd M."/>
        </authorList>
    </citation>
    <scope>NUCLEOTIDE SEQUENCE</scope>
    <source>
        <strain evidence="1">Haemophilus_influenzae_BgEED16</strain>
    </source>
</reference>
<sequence length="79" mass="9387">MDMNFEQKFTALFKSIAPHYRRSEVFYDFITILGLEFYLVLYSESADETLKQRYQTAVSHYTDDEKQKLVEQCDCGRSP</sequence>
<comment type="caution">
    <text evidence="1">The sequence shown here is derived from an EMBL/GenBank/DDBJ whole genome shotgun (WGS) entry which is preliminary data.</text>
</comment>
<proteinExistence type="predicted"/>